<comment type="subcellular location">
    <subcellularLocation>
        <location evidence="1">Mitochondrion membrane</location>
        <topology evidence="1">Multi-pass membrane protein</topology>
    </subcellularLocation>
</comment>
<feature type="repeat" description="Solcar" evidence="9">
    <location>
        <begin position="82"/>
        <end position="165"/>
    </location>
</feature>
<evidence type="ECO:0000313" key="11">
    <source>
        <dbReference type="EMBL" id="KAJ3576537.1"/>
    </source>
</evidence>
<keyword evidence="12" id="KW-1185">Reference proteome</keyword>
<dbReference type="EMBL" id="JANIEX010000009">
    <property type="protein sequence ID" value="KAJ3576537.1"/>
    <property type="molecule type" value="Genomic_DNA"/>
</dbReference>
<evidence type="ECO:0000256" key="2">
    <source>
        <dbReference type="ARBA" id="ARBA00006375"/>
    </source>
</evidence>
<protein>
    <recommendedName>
        <fullName evidence="13">Carnitine/acyl carnitine carrier</fullName>
    </recommendedName>
</protein>
<gene>
    <name evidence="11" type="ORF">NP233_g368</name>
</gene>
<dbReference type="Proteomes" id="UP001213000">
    <property type="component" value="Unassembled WGS sequence"/>
</dbReference>
<evidence type="ECO:0000256" key="10">
    <source>
        <dbReference type="RuleBase" id="RU000488"/>
    </source>
</evidence>
<evidence type="ECO:0000256" key="1">
    <source>
        <dbReference type="ARBA" id="ARBA00004225"/>
    </source>
</evidence>
<dbReference type="InterPro" id="IPR050567">
    <property type="entry name" value="Mitochondrial_Carrier"/>
</dbReference>
<keyword evidence="8 9" id="KW-0472">Membrane</keyword>
<proteinExistence type="inferred from homology"/>
<dbReference type="AlphaFoldDB" id="A0AAD5Z0B0"/>
<feature type="repeat" description="Solcar" evidence="9">
    <location>
        <begin position="191"/>
        <end position="301"/>
    </location>
</feature>
<keyword evidence="7" id="KW-0496">Mitochondrion</keyword>
<evidence type="ECO:0000256" key="9">
    <source>
        <dbReference type="PROSITE-ProRule" id="PRU00282"/>
    </source>
</evidence>
<organism evidence="11 12">
    <name type="scientific">Leucocoprinus birnbaumii</name>
    <dbReference type="NCBI Taxonomy" id="56174"/>
    <lineage>
        <taxon>Eukaryota</taxon>
        <taxon>Fungi</taxon>
        <taxon>Dikarya</taxon>
        <taxon>Basidiomycota</taxon>
        <taxon>Agaricomycotina</taxon>
        <taxon>Agaricomycetes</taxon>
        <taxon>Agaricomycetidae</taxon>
        <taxon>Agaricales</taxon>
        <taxon>Agaricineae</taxon>
        <taxon>Agaricaceae</taxon>
        <taxon>Leucocoprinus</taxon>
    </lineage>
</organism>
<keyword evidence="5" id="KW-0677">Repeat</keyword>
<evidence type="ECO:0000256" key="5">
    <source>
        <dbReference type="ARBA" id="ARBA00022737"/>
    </source>
</evidence>
<feature type="repeat" description="Solcar" evidence="9">
    <location>
        <begin position="1"/>
        <end position="73"/>
    </location>
</feature>
<evidence type="ECO:0000313" key="12">
    <source>
        <dbReference type="Proteomes" id="UP001213000"/>
    </source>
</evidence>
<evidence type="ECO:0000256" key="4">
    <source>
        <dbReference type="ARBA" id="ARBA00022692"/>
    </source>
</evidence>
<dbReference type="SUPFAM" id="SSF103506">
    <property type="entry name" value="Mitochondrial carrier"/>
    <property type="match status" value="1"/>
</dbReference>
<keyword evidence="3 10" id="KW-0813">Transport</keyword>
<keyword evidence="6" id="KW-1133">Transmembrane helix</keyword>
<evidence type="ECO:0000256" key="6">
    <source>
        <dbReference type="ARBA" id="ARBA00022989"/>
    </source>
</evidence>
<sequence>MASLAVGFPLDTVKVRFQDPAIATRYSSTFNAITTIIREEKFIGLFKGISSPMASVALMNGLVFASYQFLMKLQLESPETTPTLAQIALAGAGSGIVSSIITTPIELIKIRQQSSFARTTARSVAWQIYRTHGLRGLYRGVTATALRDCGYGAYFFAYEATCRLLATSTPPLVPADHSSILLEVENDVNQLSWPVLLLAGAVAGVVGWFATFPLDVVKTRIQGSYVDRQHHAISTTPLLDRPVPGHKIDPSHPFRNTFSTIVYSYKTEGFSVFFRGLGPTLIRQYGHICNVRDHGTRVLMIPSVILNASPPPALSNSSLGFCGDEEMSNNVPM</sequence>
<dbReference type="GO" id="GO:0031966">
    <property type="term" value="C:mitochondrial membrane"/>
    <property type="evidence" value="ECO:0007669"/>
    <property type="project" value="UniProtKB-SubCell"/>
</dbReference>
<dbReference type="Pfam" id="PF00153">
    <property type="entry name" value="Mito_carr"/>
    <property type="match status" value="3"/>
</dbReference>
<comment type="similarity">
    <text evidence="2 10">Belongs to the mitochondrial carrier (TC 2.A.29) family.</text>
</comment>
<dbReference type="InterPro" id="IPR023395">
    <property type="entry name" value="MCP_dom_sf"/>
</dbReference>
<evidence type="ECO:0008006" key="13">
    <source>
        <dbReference type="Google" id="ProtNLM"/>
    </source>
</evidence>
<dbReference type="Gene3D" id="1.50.40.10">
    <property type="entry name" value="Mitochondrial carrier domain"/>
    <property type="match status" value="1"/>
</dbReference>
<dbReference type="PANTHER" id="PTHR45624">
    <property type="entry name" value="MITOCHONDRIAL BASIC AMINO ACIDS TRANSPORTER-RELATED"/>
    <property type="match status" value="1"/>
</dbReference>
<dbReference type="PANTHER" id="PTHR45624:SF10">
    <property type="entry name" value="SLC (SOLUTE CARRIER) HOMOLOG"/>
    <property type="match status" value="1"/>
</dbReference>
<evidence type="ECO:0000256" key="8">
    <source>
        <dbReference type="ARBA" id="ARBA00023136"/>
    </source>
</evidence>
<accession>A0AAD5Z0B0</accession>
<keyword evidence="4 9" id="KW-0812">Transmembrane</keyword>
<evidence type="ECO:0000256" key="3">
    <source>
        <dbReference type="ARBA" id="ARBA00022448"/>
    </source>
</evidence>
<reference evidence="11" key="1">
    <citation type="submission" date="2022-07" db="EMBL/GenBank/DDBJ databases">
        <title>Genome Sequence of Leucocoprinus birnbaumii.</title>
        <authorList>
            <person name="Buettner E."/>
        </authorList>
    </citation>
    <scope>NUCLEOTIDE SEQUENCE</scope>
    <source>
        <strain evidence="11">VT141</strain>
    </source>
</reference>
<evidence type="ECO:0000256" key="7">
    <source>
        <dbReference type="ARBA" id="ARBA00023128"/>
    </source>
</evidence>
<name>A0AAD5Z0B0_9AGAR</name>
<dbReference type="PROSITE" id="PS50920">
    <property type="entry name" value="SOLCAR"/>
    <property type="match status" value="3"/>
</dbReference>
<dbReference type="InterPro" id="IPR018108">
    <property type="entry name" value="MCP_transmembrane"/>
</dbReference>
<dbReference type="GO" id="GO:0022857">
    <property type="term" value="F:transmembrane transporter activity"/>
    <property type="evidence" value="ECO:0007669"/>
    <property type="project" value="TreeGrafter"/>
</dbReference>
<comment type="caution">
    <text evidence="11">The sequence shown here is derived from an EMBL/GenBank/DDBJ whole genome shotgun (WGS) entry which is preliminary data.</text>
</comment>